<dbReference type="RefSeq" id="WP_209590981.1">
    <property type="nucleotide sequence ID" value="NZ_JAGGMU010000002.1"/>
</dbReference>
<feature type="transmembrane region" description="Helical" evidence="1">
    <location>
        <begin position="51"/>
        <end position="72"/>
    </location>
</feature>
<dbReference type="InterPro" id="IPR021529">
    <property type="entry name" value="DUF2798"/>
</dbReference>
<name>A0A8J7S164_METVO</name>
<dbReference type="EMBL" id="JAGGMV010000002">
    <property type="protein sequence ID" value="MBP2201500.1"/>
    <property type="molecule type" value="Genomic_DNA"/>
</dbReference>
<keyword evidence="1" id="KW-0812">Transmembrane</keyword>
<accession>A0A8J7S164</accession>
<evidence type="ECO:0000313" key="3">
    <source>
        <dbReference type="Proteomes" id="UP000740329"/>
    </source>
</evidence>
<dbReference type="Proteomes" id="UP000740329">
    <property type="component" value="Unassembled WGS sequence"/>
</dbReference>
<dbReference type="OrthoDB" id="62112at2157"/>
<reference evidence="2" key="1">
    <citation type="submission" date="2021-03" db="EMBL/GenBank/DDBJ databases">
        <title>Genomic Encyclopedia of Type Strains, Phase IV (KMG-V): Genome sequencing to study the core and pangenomes of soil and plant-associated prokaryotes.</title>
        <authorList>
            <person name="Whitman W."/>
        </authorList>
    </citation>
    <scope>NUCLEOTIDE SEQUENCE</scope>
    <source>
        <strain evidence="2">C4</strain>
    </source>
</reference>
<dbReference type="Pfam" id="PF11391">
    <property type="entry name" value="DUF2798"/>
    <property type="match status" value="1"/>
</dbReference>
<evidence type="ECO:0000256" key="1">
    <source>
        <dbReference type="SAM" id="Phobius"/>
    </source>
</evidence>
<proteinExistence type="predicted"/>
<sequence>MFKLKKMNKKYQNMIFGLFMSILMAFGMSLVMTASVLGVNEALLRAWPSKFLIGIVVAIPYSFIAGPIAKIITSKIVETSSQDE</sequence>
<keyword evidence="1" id="KW-0472">Membrane</keyword>
<organism evidence="2 3">
    <name type="scientific">Methanococcus voltae</name>
    <dbReference type="NCBI Taxonomy" id="2188"/>
    <lineage>
        <taxon>Archaea</taxon>
        <taxon>Methanobacteriati</taxon>
        <taxon>Methanobacteriota</taxon>
        <taxon>Methanomada group</taxon>
        <taxon>Methanococci</taxon>
        <taxon>Methanococcales</taxon>
        <taxon>Methanococcaceae</taxon>
        <taxon>Methanococcus</taxon>
    </lineage>
</organism>
<evidence type="ECO:0008006" key="4">
    <source>
        <dbReference type="Google" id="ProtNLM"/>
    </source>
</evidence>
<keyword evidence="1" id="KW-1133">Transmembrane helix</keyword>
<gene>
    <name evidence="2" type="ORF">J3E07_000912</name>
</gene>
<evidence type="ECO:0000313" key="2">
    <source>
        <dbReference type="EMBL" id="MBP2201500.1"/>
    </source>
</evidence>
<dbReference type="AlphaFoldDB" id="A0A8J7S164"/>
<protein>
    <recommendedName>
        <fullName evidence="4">DUF2798 domain-containing protein</fullName>
    </recommendedName>
</protein>
<comment type="caution">
    <text evidence="2">The sequence shown here is derived from an EMBL/GenBank/DDBJ whole genome shotgun (WGS) entry which is preliminary data.</text>
</comment>
<feature type="transmembrane region" description="Helical" evidence="1">
    <location>
        <begin position="15"/>
        <end position="39"/>
    </location>
</feature>